<dbReference type="EMBL" id="CAJJDM010000142">
    <property type="protein sequence ID" value="CAD8108727.1"/>
    <property type="molecule type" value="Genomic_DNA"/>
</dbReference>
<keyword evidence="3" id="KW-0862">Zinc</keyword>
<evidence type="ECO:0000313" key="9">
    <source>
        <dbReference type="Proteomes" id="UP000688137"/>
    </source>
</evidence>
<dbReference type="AlphaFoldDB" id="A0A8S1PZA7"/>
<keyword evidence="6" id="KW-1133">Transmembrane helix</keyword>
<dbReference type="PROSITE" id="PS50089">
    <property type="entry name" value="ZF_RING_2"/>
    <property type="match status" value="1"/>
</dbReference>
<dbReference type="Proteomes" id="UP000688137">
    <property type="component" value="Unassembled WGS sequence"/>
</dbReference>
<keyword evidence="6" id="KW-0472">Membrane</keyword>
<evidence type="ECO:0000256" key="3">
    <source>
        <dbReference type="ARBA" id="ARBA00022833"/>
    </source>
</evidence>
<dbReference type="PANTHER" id="PTHR45798">
    <property type="entry name" value="RING-H2 FINGER PROTEIN ATL61-RELATED-RELATED"/>
    <property type="match status" value="1"/>
</dbReference>
<name>A0A8S1PZA7_PARPR</name>
<evidence type="ECO:0000256" key="2">
    <source>
        <dbReference type="ARBA" id="ARBA00022771"/>
    </source>
</evidence>
<dbReference type="OMA" id="YSICPCC"/>
<evidence type="ECO:0000259" key="7">
    <source>
        <dbReference type="PROSITE" id="PS50089"/>
    </source>
</evidence>
<evidence type="ECO:0000256" key="6">
    <source>
        <dbReference type="SAM" id="Phobius"/>
    </source>
</evidence>
<keyword evidence="9" id="KW-1185">Reference proteome</keyword>
<dbReference type="InterPro" id="IPR000742">
    <property type="entry name" value="EGF"/>
</dbReference>
<proteinExistence type="predicted"/>
<accession>A0A8S1PZA7</accession>
<feature type="transmembrane region" description="Helical" evidence="6">
    <location>
        <begin position="292"/>
        <end position="314"/>
    </location>
</feature>
<keyword evidence="6" id="KW-0812">Transmembrane</keyword>
<evidence type="ECO:0000256" key="5">
    <source>
        <dbReference type="PROSITE-ProRule" id="PRU00175"/>
    </source>
</evidence>
<dbReference type="PROSITE" id="PS01186">
    <property type="entry name" value="EGF_2"/>
    <property type="match status" value="1"/>
</dbReference>
<evidence type="ECO:0000313" key="8">
    <source>
        <dbReference type="EMBL" id="CAD8108727.1"/>
    </source>
</evidence>
<comment type="caution">
    <text evidence="8">The sequence shown here is derived from an EMBL/GenBank/DDBJ whole genome shotgun (WGS) entry which is preliminary data.</text>
</comment>
<dbReference type="GO" id="GO:0008270">
    <property type="term" value="F:zinc ion binding"/>
    <property type="evidence" value="ECO:0007669"/>
    <property type="project" value="UniProtKB-KW"/>
</dbReference>
<evidence type="ECO:0000256" key="1">
    <source>
        <dbReference type="ARBA" id="ARBA00022723"/>
    </source>
</evidence>
<feature type="domain" description="RING-type" evidence="7">
    <location>
        <begin position="341"/>
        <end position="389"/>
    </location>
</feature>
<sequence>MQIDIGYQPWEQNFIQTKINQTLLFKVNKAKQLRYVLIELFVITRKQQANILLLQSYQEAPCFENNSSKKQIRYENADIYGKQQLKKYHYIVLDQENKTEFSQFLVILTNQTTKYKLIIQNLSQMPCPNNCNNNGICKNGVCLCNSGYLDDDCSQKGLQIIPFQKFQQKNDNEMLQYIYMSFNYTIGFNMLIKFSKKWENITDVRVQILISQKFNLPSDSNNTYDEIINDKKIAKYKIKSNINLIDNEQIQNVANQTYFLLIKIISNKNAKCCIQIEFDEYVDEEDQKLIKLLVILSIAVIILSCFGIIAYRCFRQRSDKQNQNNIYSNPIQEDIQNYQECPICLDNFDINQLTQLAKLDCNHIFHIQCLTLWRTYYTNTIYSICPCCRQVME</sequence>
<dbReference type="Pfam" id="PF23106">
    <property type="entry name" value="EGF_Teneurin"/>
    <property type="match status" value="1"/>
</dbReference>
<reference evidence="8" key="1">
    <citation type="submission" date="2021-01" db="EMBL/GenBank/DDBJ databases">
        <authorList>
            <consortium name="Genoscope - CEA"/>
            <person name="William W."/>
        </authorList>
    </citation>
    <scope>NUCLEOTIDE SEQUENCE</scope>
</reference>
<gene>
    <name evidence="8" type="ORF">PPRIM_AZ9-3.1.T1380028</name>
</gene>
<keyword evidence="2 5" id="KW-0863">Zinc-finger</keyword>
<keyword evidence="1" id="KW-0479">Metal-binding</keyword>
<dbReference type="SMART" id="SM00184">
    <property type="entry name" value="RING"/>
    <property type="match status" value="1"/>
</dbReference>
<dbReference type="InterPro" id="IPR001841">
    <property type="entry name" value="Znf_RING"/>
</dbReference>
<protein>
    <recommendedName>
        <fullName evidence="7">RING-type domain-containing protein</fullName>
    </recommendedName>
</protein>
<organism evidence="8 9">
    <name type="scientific">Paramecium primaurelia</name>
    <dbReference type="NCBI Taxonomy" id="5886"/>
    <lineage>
        <taxon>Eukaryota</taxon>
        <taxon>Sar</taxon>
        <taxon>Alveolata</taxon>
        <taxon>Ciliophora</taxon>
        <taxon>Intramacronucleata</taxon>
        <taxon>Oligohymenophorea</taxon>
        <taxon>Peniculida</taxon>
        <taxon>Parameciidae</taxon>
        <taxon>Paramecium</taxon>
    </lineage>
</organism>
<dbReference type="PANTHER" id="PTHR45798:SF97">
    <property type="entry name" value="ALCOHOL-SENSITIVE RING FINGER PROTEIN 1"/>
    <property type="match status" value="1"/>
</dbReference>
<dbReference type="FunFam" id="2.10.25.10:FF:000001">
    <property type="entry name" value="Tenascin C"/>
    <property type="match status" value="1"/>
</dbReference>
<dbReference type="InterPro" id="IPR052788">
    <property type="entry name" value="RING-type_E3_ligase_ATL"/>
</dbReference>
<evidence type="ECO:0000256" key="4">
    <source>
        <dbReference type="ARBA" id="ARBA00023180"/>
    </source>
</evidence>
<dbReference type="Pfam" id="PF13639">
    <property type="entry name" value="zf-RING_2"/>
    <property type="match status" value="1"/>
</dbReference>
<keyword evidence="4" id="KW-0325">Glycoprotein</keyword>